<dbReference type="SUPFAM" id="SSF161065">
    <property type="entry name" value="ATP synthase D chain-like"/>
    <property type="match status" value="1"/>
</dbReference>
<dbReference type="PIRSF" id="PIRSF005514">
    <property type="entry name" value="ATPase_F0_D_mt"/>
    <property type="match status" value="1"/>
</dbReference>
<dbReference type="AlphaFoldDB" id="A0A9N8ZH19"/>
<keyword evidence="13" id="KW-1185">Reference proteome</keyword>
<dbReference type="GO" id="GO:0015986">
    <property type="term" value="P:proton motive force-driven ATP synthesis"/>
    <property type="evidence" value="ECO:0007669"/>
    <property type="project" value="UniProtKB-UniRule"/>
</dbReference>
<keyword evidence="7 11" id="KW-0999">Mitochondrion inner membrane</keyword>
<evidence type="ECO:0000256" key="11">
    <source>
        <dbReference type="PIRNR" id="PIRNR005514"/>
    </source>
</evidence>
<evidence type="ECO:0000256" key="4">
    <source>
        <dbReference type="ARBA" id="ARBA00022448"/>
    </source>
</evidence>
<evidence type="ECO:0000256" key="2">
    <source>
        <dbReference type="ARBA" id="ARBA00006842"/>
    </source>
</evidence>
<dbReference type="GO" id="GO:0015078">
    <property type="term" value="F:proton transmembrane transporter activity"/>
    <property type="evidence" value="ECO:0007669"/>
    <property type="project" value="InterPro"/>
</dbReference>
<keyword evidence="4 11" id="KW-0813">Transport</keyword>
<name>A0A9N8ZH19_9GLOM</name>
<comment type="similarity">
    <text evidence="2 11">Belongs to the ATPase d subunit family.</text>
</comment>
<dbReference type="PANTHER" id="PTHR12700">
    <property type="entry name" value="ATP SYNTHASE SUBUNIT D, MITOCHONDRIAL"/>
    <property type="match status" value="1"/>
</dbReference>
<keyword evidence="6 11" id="KW-0375">Hydrogen ion transport</keyword>
<evidence type="ECO:0000313" key="12">
    <source>
        <dbReference type="EMBL" id="CAG8494655.1"/>
    </source>
</evidence>
<dbReference type="Gene3D" id="6.10.280.70">
    <property type="match status" value="1"/>
</dbReference>
<reference evidence="12" key="1">
    <citation type="submission" date="2021-06" db="EMBL/GenBank/DDBJ databases">
        <authorList>
            <person name="Kallberg Y."/>
            <person name="Tangrot J."/>
            <person name="Rosling A."/>
        </authorList>
    </citation>
    <scope>NUCLEOTIDE SEQUENCE</scope>
    <source>
        <strain evidence="12">MT106</strain>
    </source>
</reference>
<keyword evidence="8 11" id="KW-0406">Ion transport</keyword>
<evidence type="ECO:0000256" key="10">
    <source>
        <dbReference type="ARBA" id="ARBA00023136"/>
    </source>
</evidence>
<dbReference type="InterPro" id="IPR036228">
    <property type="entry name" value="ATP_synth_F0_dsu_sf_mt"/>
</dbReference>
<comment type="subcellular location">
    <subcellularLocation>
        <location evidence="1 11">Mitochondrion inner membrane</location>
    </subcellularLocation>
</comment>
<dbReference type="GO" id="GO:0045259">
    <property type="term" value="C:proton-transporting ATP synthase complex"/>
    <property type="evidence" value="ECO:0007669"/>
    <property type="project" value="UniProtKB-KW"/>
</dbReference>
<evidence type="ECO:0000256" key="1">
    <source>
        <dbReference type="ARBA" id="ARBA00004273"/>
    </source>
</evidence>
<dbReference type="OrthoDB" id="35799at2759"/>
<evidence type="ECO:0000256" key="8">
    <source>
        <dbReference type="ARBA" id="ARBA00023065"/>
    </source>
</evidence>
<organism evidence="12 13">
    <name type="scientific">Ambispora gerdemannii</name>
    <dbReference type="NCBI Taxonomy" id="144530"/>
    <lineage>
        <taxon>Eukaryota</taxon>
        <taxon>Fungi</taxon>
        <taxon>Fungi incertae sedis</taxon>
        <taxon>Mucoromycota</taxon>
        <taxon>Glomeromycotina</taxon>
        <taxon>Glomeromycetes</taxon>
        <taxon>Archaeosporales</taxon>
        <taxon>Ambisporaceae</taxon>
        <taxon>Ambispora</taxon>
    </lineage>
</organism>
<gene>
    <name evidence="12" type="ORF">AGERDE_LOCUS3933</name>
</gene>
<keyword evidence="10 11" id="KW-0472">Membrane</keyword>
<keyword evidence="9 11" id="KW-0496">Mitochondrion</keyword>
<dbReference type="Pfam" id="PF05873">
    <property type="entry name" value="Mt_ATP-synt_D"/>
    <property type="match status" value="1"/>
</dbReference>
<dbReference type="GO" id="GO:0005743">
    <property type="term" value="C:mitochondrial inner membrane"/>
    <property type="evidence" value="ECO:0007669"/>
    <property type="project" value="UniProtKB-SubCell"/>
</dbReference>
<evidence type="ECO:0000256" key="7">
    <source>
        <dbReference type="ARBA" id="ARBA00022792"/>
    </source>
</evidence>
<evidence type="ECO:0000256" key="3">
    <source>
        <dbReference type="ARBA" id="ARBA00021688"/>
    </source>
</evidence>
<proteinExistence type="inferred from homology"/>
<keyword evidence="5" id="KW-0138">CF(0)</keyword>
<protein>
    <recommendedName>
        <fullName evidence="3 11">ATP synthase subunit d, mitochondrial</fullName>
    </recommendedName>
</protein>
<evidence type="ECO:0000256" key="5">
    <source>
        <dbReference type="ARBA" id="ARBA00022547"/>
    </source>
</evidence>
<evidence type="ECO:0000313" key="13">
    <source>
        <dbReference type="Proteomes" id="UP000789831"/>
    </source>
</evidence>
<evidence type="ECO:0000256" key="6">
    <source>
        <dbReference type="ARBA" id="ARBA00022781"/>
    </source>
</evidence>
<accession>A0A9N8ZH19</accession>
<dbReference type="EMBL" id="CAJVPL010000416">
    <property type="protein sequence ID" value="CAG8494655.1"/>
    <property type="molecule type" value="Genomic_DNA"/>
</dbReference>
<sequence length="169" mass="19319">MGTARAVAAIDWSKLTVSLGLTRETVGALIAFRKRNEEAKRLVNSLREQPTQIDFEEYRKKLKNKAVVNEAEKAFNSFKPTKVDLSSQLKIIEKFEAKAVERAEKTVSKFDSELRELQLTLTNIESARPLEELTVDEVAKINPEIDRIVEKMVKRGYWDVPGYEEKFGS</sequence>
<dbReference type="Proteomes" id="UP000789831">
    <property type="component" value="Unassembled WGS sequence"/>
</dbReference>
<comment type="function">
    <text evidence="11">Mitochondrial membrane ATP synthase (F(1)F(0) ATP synthase or Complex V) produces ATP from ADP in the presence of a proton gradient across the membrane which is generated by electron transport complexes of the respiratory chain. F-type ATPases consist of two structural domains, F(1) - containing the extramembraneous catalytic core, and F(0) - containing the membrane proton channel, linked together by a central stalk and a peripheral stalk. During catalysis, ATP synthesis in the catalytic domain of F(1) is coupled via a rotary mechanism of the central stalk subunits to proton translocation.</text>
</comment>
<comment type="caution">
    <text evidence="12">The sequence shown here is derived from an EMBL/GenBank/DDBJ whole genome shotgun (WGS) entry which is preliminary data.</text>
</comment>
<evidence type="ECO:0000256" key="9">
    <source>
        <dbReference type="ARBA" id="ARBA00023128"/>
    </source>
</evidence>
<dbReference type="InterPro" id="IPR008689">
    <property type="entry name" value="ATP_synth_F0_dsu_mt"/>
</dbReference>